<organism evidence="1 3">
    <name type="scientific">Adineta steineri</name>
    <dbReference type="NCBI Taxonomy" id="433720"/>
    <lineage>
        <taxon>Eukaryota</taxon>
        <taxon>Metazoa</taxon>
        <taxon>Spiralia</taxon>
        <taxon>Gnathifera</taxon>
        <taxon>Rotifera</taxon>
        <taxon>Eurotatoria</taxon>
        <taxon>Bdelloidea</taxon>
        <taxon>Adinetida</taxon>
        <taxon>Adinetidae</taxon>
        <taxon>Adineta</taxon>
    </lineage>
</organism>
<sequence>MDYVNSLLSSILRANTTSVLNKLEEHRQRQSTVTFQSILLLLTKEFNSPTWTENIDKRNQIIKYSTNISKRYKLKTADKTDVDHCVLIILHYIVSVIHKYKITDSDSIWTEILDNPLTKTSSFYEFLYKNRIIIPDAICTPVFENRSRLSSENRPRRHQSRPQIPVDKMTLFLLGFTNGRGMGSRMGIKDYEKLFSILRQQESFHSNHKPERLIYLMRTPEQLSLFLSHFSDYDLNSVPSGTDFTVLDRIINMKPYFYPRLNDNNPLRRTQDGLQPRLVAQQEPNKYPNEITKYRTARLLNLFRSVILRGGQLSELTFDYNQGYGCPVHRFFLTTIGIYALIGLRLNDIYPCRSSWQCVANFVLHIINVSKAFHPEFQEFILHYLAKSYSIIHKKKFIEQQRSNEDTDTQKINDQLFQNLLTLKEWCRLKIKDIICSQKHIDQLDLSRSLIDYCSYGLLSSNYAVKCIDEVTKHKGNLGPLKEIRRTPQLYEGEIED</sequence>
<comment type="caution">
    <text evidence="1">The sequence shown here is derived from an EMBL/GenBank/DDBJ whole genome shotgun (WGS) entry which is preliminary data.</text>
</comment>
<dbReference type="EMBL" id="CAJNOG010000117">
    <property type="protein sequence ID" value="CAF0967366.1"/>
    <property type="molecule type" value="Genomic_DNA"/>
</dbReference>
<evidence type="ECO:0000313" key="2">
    <source>
        <dbReference type="EMBL" id="CAF3642098.1"/>
    </source>
</evidence>
<dbReference type="AlphaFoldDB" id="A0A814ECJ6"/>
<evidence type="ECO:0000313" key="1">
    <source>
        <dbReference type="EMBL" id="CAF0967366.1"/>
    </source>
</evidence>
<proteinExistence type="predicted"/>
<dbReference type="EMBL" id="CAJOAZ010000414">
    <property type="protein sequence ID" value="CAF3642098.1"/>
    <property type="molecule type" value="Genomic_DNA"/>
</dbReference>
<dbReference type="Proteomes" id="UP000663845">
    <property type="component" value="Unassembled WGS sequence"/>
</dbReference>
<reference evidence="1" key="1">
    <citation type="submission" date="2021-02" db="EMBL/GenBank/DDBJ databases">
        <authorList>
            <person name="Nowell W R."/>
        </authorList>
    </citation>
    <scope>NUCLEOTIDE SEQUENCE</scope>
</reference>
<accession>A0A814ECJ6</accession>
<dbReference type="Proteomes" id="UP000663844">
    <property type="component" value="Unassembled WGS sequence"/>
</dbReference>
<gene>
    <name evidence="1" type="ORF">JYZ213_LOCUS14196</name>
    <name evidence="2" type="ORF">OXD698_LOCUS8532</name>
</gene>
<name>A0A814ECJ6_9BILA</name>
<evidence type="ECO:0000313" key="3">
    <source>
        <dbReference type="Proteomes" id="UP000663845"/>
    </source>
</evidence>
<protein>
    <submittedName>
        <fullName evidence="1">Uncharacterized protein</fullName>
    </submittedName>
</protein>